<keyword evidence="1" id="KW-0134">Cell wall</keyword>
<feature type="chain" id="PRO_5022882478" evidence="7">
    <location>
        <begin position="42"/>
        <end position="715"/>
    </location>
</feature>
<keyword evidence="6" id="KW-0812">Transmembrane</keyword>
<dbReference type="InterPro" id="IPR002035">
    <property type="entry name" value="VWF_A"/>
</dbReference>
<evidence type="ECO:0000256" key="5">
    <source>
        <dbReference type="SAM" id="MobiDB-lite"/>
    </source>
</evidence>
<evidence type="ECO:0000256" key="1">
    <source>
        <dbReference type="ARBA" id="ARBA00022512"/>
    </source>
</evidence>
<evidence type="ECO:0000313" key="10">
    <source>
        <dbReference type="EMBL" id="TXK10297.1"/>
    </source>
</evidence>
<accession>A0A5C8HWE5</accession>
<evidence type="ECO:0000256" key="2">
    <source>
        <dbReference type="ARBA" id="ARBA00022525"/>
    </source>
</evidence>
<protein>
    <submittedName>
        <fullName evidence="10">LPXTG cell wall anchor domain-containing protein</fullName>
    </submittedName>
</protein>
<evidence type="ECO:0000313" key="11">
    <source>
        <dbReference type="Proteomes" id="UP000321034"/>
    </source>
</evidence>
<comment type="caution">
    <text evidence="10">The sequence shown here is derived from an EMBL/GenBank/DDBJ whole genome shotgun (WGS) entry which is preliminary data.</text>
</comment>
<dbReference type="NCBIfam" id="TIGR01167">
    <property type="entry name" value="LPXTG_anchor"/>
    <property type="match status" value="1"/>
</dbReference>
<dbReference type="Proteomes" id="UP000321034">
    <property type="component" value="Unassembled WGS sequence"/>
</dbReference>
<dbReference type="EMBL" id="VRSV01000002">
    <property type="protein sequence ID" value="TXK10297.1"/>
    <property type="molecule type" value="Genomic_DNA"/>
</dbReference>
<dbReference type="InterPro" id="IPR036465">
    <property type="entry name" value="vWFA_dom_sf"/>
</dbReference>
<evidence type="ECO:0000256" key="7">
    <source>
        <dbReference type="SAM" id="SignalP"/>
    </source>
</evidence>
<dbReference type="AlphaFoldDB" id="A0A5C8HWE5"/>
<evidence type="ECO:0000259" key="8">
    <source>
        <dbReference type="PROSITE" id="PS50234"/>
    </source>
</evidence>
<dbReference type="SUPFAM" id="SSF53300">
    <property type="entry name" value="vWA-like"/>
    <property type="match status" value="1"/>
</dbReference>
<feature type="domain" description="Gram-positive cocci surface proteins LPxTG" evidence="9">
    <location>
        <begin position="678"/>
        <end position="715"/>
    </location>
</feature>
<feature type="signal peptide" evidence="7">
    <location>
        <begin position="1"/>
        <end position="41"/>
    </location>
</feature>
<evidence type="ECO:0000259" key="9">
    <source>
        <dbReference type="PROSITE" id="PS50847"/>
    </source>
</evidence>
<name>A0A5C8HWE5_9MICO</name>
<evidence type="ECO:0000256" key="3">
    <source>
        <dbReference type="ARBA" id="ARBA00022729"/>
    </source>
</evidence>
<keyword evidence="2" id="KW-0964">Secreted</keyword>
<evidence type="ECO:0000256" key="4">
    <source>
        <dbReference type="ARBA" id="ARBA00023088"/>
    </source>
</evidence>
<keyword evidence="6" id="KW-0472">Membrane</keyword>
<reference evidence="10 11" key="1">
    <citation type="submission" date="2019-08" db="EMBL/GenBank/DDBJ databases">
        <authorList>
            <person name="Dong K."/>
        </authorList>
    </citation>
    <scope>NUCLEOTIDE SEQUENCE [LARGE SCALE GENOMIC DNA]</scope>
    <source>
        <strain evidence="10 11">JCM14558</strain>
    </source>
</reference>
<keyword evidence="11" id="KW-1185">Reference proteome</keyword>
<keyword evidence="6" id="KW-1133">Transmembrane helix</keyword>
<dbReference type="Gene3D" id="3.40.50.410">
    <property type="entry name" value="von Willebrand factor, type A domain"/>
    <property type="match status" value="1"/>
</dbReference>
<dbReference type="PROSITE" id="PS50847">
    <property type="entry name" value="GRAM_POS_ANCHORING"/>
    <property type="match status" value="1"/>
</dbReference>
<dbReference type="RefSeq" id="WP_147895472.1">
    <property type="nucleotide sequence ID" value="NZ_BAAANR010000001.1"/>
</dbReference>
<dbReference type="InterPro" id="IPR019931">
    <property type="entry name" value="LPXTG_anchor"/>
</dbReference>
<feature type="transmembrane region" description="Helical" evidence="6">
    <location>
        <begin position="687"/>
        <end position="706"/>
    </location>
</feature>
<sequence length="715" mass="72038">MKNFDIARHFGNQRGRRAAAFATAGVLAAGALLAVPAAAQAETIDWAPADPSDSAVSLLATPTTTDVVVSARIAYQRAPIVDVDNPAYLEGVTFELFEPAGNAPGAATGYTCEIPAGALDCTISIPDTAPGGANAGDRFYVVMTSAGDNATPITELRTGTSSEPFTRRSYPGLTAPAVGGQTLAFPSQGTGEQLNSLVTAATLDNPTLDPSCVTSERLSLATQLDLSGSIDEQQRTQYREALEALVVSLEGEAVDLTVSTFGSSSPVAGRAGGPFALDTDAGLDAALDAIDSYVRPVSGATQQTNWDLALRKVADYSTTFDALLVVTDGAPNYVSNSAGTGGQEVFGSRVTIASLEQAVFSANAVKAEGTRILAMGVGTGVDGRLADNLAAISGPIEGSDYFQGAWSTLAADLQAAVSPLVCVSPVTATTYVTDVSGENPVATDGFTVGAATSAVSAGTATVTGDNPQVTGADGNPTGTADWAVSFSDADATATLTVTQEARAGLTLTGSSFTVTHADSTTTTGTGGSPLVIPGLTRGDRVAVSFTNAPAVDAATFRVRSVVEGSAADAVPDSTTFSVTYTVNGVAAATPLTVRADGTIVDAPVFEVGDVVVLTQGAQPAISGVEWGPVPPAQTITLTDAAQLVTFVNTATAVGPTPTPTPTSTTLPTPSPSPTSGMLPATGSEATAWPFLGGAAALLLGAAVFMVSRRRAARHS</sequence>
<feature type="domain" description="VWFA" evidence="8">
    <location>
        <begin position="219"/>
        <end position="420"/>
    </location>
</feature>
<proteinExistence type="predicted"/>
<feature type="region of interest" description="Disordered" evidence="5">
    <location>
        <begin position="651"/>
        <end position="680"/>
    </location>
</feature>
<keyword evidence="3 7" id="KW-0732">Signal</keyword>
<gene>
    <name evidence="10" type="ORF">FVP77_15745</name>
</gene>
<dbReference type="OrthoDB" id="134475at2"/>
<dbReference type="PROSITE" id="PS50234">
    <property type="entry name" value="VWFA"/>
    <property type="match status" value="1"/>
</dbReference>
<organism evidence="10 11">
    <name type="scientific">Microbacterium hatanonis</name>
    <dbReference type="NCBI Taxonomy" id="404366"/>
    <lineage>
        <taxon>Bacteria</taxon>
        <taxon>Bacillati</taxon>
        <taxon>Actinomycetota</taxon>
        <taxon>Actinomycetes</taxon>
        <taxon>Micrococcales</taxon>
        <taxon>Microbacteriaceae</taxon>
        <taxon>Microbacterium</taxon>
    </lineage>
</organism>
<evidence type="ECO:0000256" key="6">
    <source>
        <dbReference type="SAM" id="Phobius"/>
    </source>
</evidence>
<keyword evidence="4" id="KW-0572">Peptidoglycan-anchor</keyword>